<protein>
    <submittedName>
        <fullName evidence="1">Uncharacterized protein</fullName>
    </submittedName>
</protein>
<dbReference type="EMBL" id="HBGB01029236">
    <property type="protein sequence ID" value="CAD9062027.1"/>
    <property type="molecule type" value="Transcribed_RNA"/>
</dbReference>
<organism evidence="1">
    <name type="scientific">Vitrella brassicaformis</name>
    <dbReference type="NCBI Taxonomy" id="1169539"/>
    <lineage>
        <taxon>Eukaryota</taxon>
        <taxon>Sar</taxon>
        <taxon>Alveolata</taxon>
        <taxon>Colpodellida</taxon>
        <taxon>Vitrellaceae</taxon>
        <taxon>Vitrella</taxon>
    </lineage>
</organism>
<evidence type="ECO:0000313" key="1">
    <source>
        <dbReference type="EMBL" id="CAD9062027.1"/>
    </source>
</evidence>
<proteinExistence type="predicted"/>
<name>A0A7S1P6A0_9ALVE</name>
<sequence length="113" mass="12571">MIIICASPSVRHIDCQPSVSLVHSRQTTTETPTLYLYLYLYLSTSMKRTITVHVLPATKTGRCEIPAMRRYRNHSGEPHMVFSLPSLVSSSCLAAKALLLCPRSSSQTTLIHP</sequence>
<dbReference type="AlphaFoldDB" id="A0A7S1P6A0"/>
<accession>A0A7S1P6A0</accession>
<gene>
    <name evidence="1" type="ORF">VBRA1451_LOCUS17097</name>
</gene>
<reference evidence="1" key="1">
    <citation type="submission" date="2021-01" db="EMBL/GenBank/DDBJ databases">
        <authorList>
            <person name="Corre E."/>
            <person name="Pelletier E."/>
            <person name="Niang G."/>
            <person name="Scheremetjew M."/>
            <person name="Finn R."/>
            <person name="Kale V."/>
            <person name="Holt S."/>
            <person name="Cochrane G."/>
            <person name="Meng A."/>
            <person name="Brown T."/>
            <person name="Cohen L."/>
        </authorList>
    </citation>
    <scope>NUCLEOTIDE SEQUENCE</scope>
    <source>
        <strain evidence="1">CCMP3346</strain>
    </source>
</reference>